<proteinExistence type="predicted"/>
<reference evidence="1" key="1">
    <citation type="submission" date="2014-07" db="EMBL/GenBank/DDBJ databases">
        <authorList>
            <person name="Martin A.A"/>
            <person name="De Silva N."/>
        </authorList>
    </citation>
    <scope>NUCLEOTIDE SEQUENCE</scope>
</reference>
<evidence type="ECO:0000313" key="1">
    <source>
        <dbReference type="Proteomes" id="UP000035680"/>
    </source>
</evidence>
<dbReference type="Proteomes" id="UP000035680">
    <property type="component" value="Unassembled WGS sequence"/>
</dbReference>
<protein>
    <submittedName>
        <fullName evidence="2">Secreted protein</fullName>
    </submittedName>
</protein>
<dbReference type="AlphaFoldDB" id="A0A0K0FSI8"/>
<reference evidence="2" key="2">
    <citation type="submission" date="2015-08" db="UniProtKB">
        <authorList>
            <consortium name="WormBaseParasite"/>
        </authorList>
    </citation>
    <scope>IDENTIFICATION</scope>
</reference>
<organism evidence="1 2">
    <name type="scientific">Strongyloides venezuelensis</name>
    <name type="common">Threadworm</name>
    <dbReference type="NCBI Taxonomy" id="75913"/>
    <lineage>
        <taxon>Eukaryota</taxon>
        <taxon>Metazoa</taxon>
        <taxon>Ecdysozoa</taxon>
        <taxon>Nematoda</taxon>
        <taxon>Chromadorea</taxon>
        <taxon>Rhabditida</taxon>
        <taxon>Tylenchina</taxon>
        <taxon>Panagrolaimomorpha</taxon>
        <taxon>Strongyloidoidea</taxon>
        <taxon>Strongyloididae</taxon>
        <taxon>Strongyloides</taxon>
    </lineage>
</organism>
<keyword evidence="1" id="KW-1185">Reference proteome</keyword>
<dbReference type="STRING" id="75913.A0A0K0FSI8"/>
<evidence type="ECO:0000313" key="2">
    <source>
        <dbReference type="WBParaSite" id="SVE_1361900.1"/>
    </source>
</evidence>
<dbReference type="WBParaSite" id="SVE_1361900.1">
    <property type="protein sequence ID" value="SVE_1361900.1"/>
    <property type="gene ID" value="SVE_1361900"/>
</dbReference>
<sequence length="74" mass="8531">MKIELMKSFLSQALCSFCVSIVEYFHSGHVHEANVTYSDILKDYSDQMEQLHDVIIIWVNSKNSKVKADSFECV</sequence>
<accession>A0A0K0FSI8</accession>
<name>A0A0K0FSI8_STRVS</name>